<comment type="caution">
    <text evidence="1">The sequence shown here is derived from an EMBL/GenBank/DDBJ whole genome shotgun (WGS) entry which is preliminary data.</text>
</comment>
<keyword evidence="2" id="KW-1185">Reference proteome</keyword>
<dbReference type="AlphaFoldDB" id="A0A4S2KDU3"/>
<protein>
    <submittedName>
        <fullName evidence="1">Pre-mRNA-splicing factor CWC25-like protein</fullName>
    </submittedName>
</protein>
<dbReference type="EMBL" id="QBLH01002732">
    <property type="protein sequence ID" value="TGZ47512.1"/>
    <property type="molecule type" value="Genomic_DNA"/>
</dbReference>
<accession>A0A4S2KDU3</accession>
<evidence type="ECO:0000313" key="2">
    <source>
        <dbReference type="Proteomes" id="UP000310200"/>
    </source>
</evidence>
<gene>
    <name evidence="1" type="ORF">DBV15_00219</name>
</gene>
<dbReference type="Proteomes" id="UP000310200">
    <property type="component" value="Unassembled WGS sequence"/>
</dbReference>
<reference evidence="1 2" key="1">
    <citation type="journal article" date="2019" name="Philos. Trans. R. Soc. Lond., B, Biol. Sci.">
        <title>Ant behaviour and brain gene expression of defending hosts depend on the ecological success of the intruding social parasite.</title>
        <authorList>
            <person name="Kaur R."/>
            <person name="Stoldt M."/>
            <person name="Jongepier E."/>
            <person name="Feldmeyer B."/>
            <person name="Menzel F."/>
            <person name="Bornberg-Bauer E."/>
            <person name="Foitzik S."/>
        </authorList>
    </citation>
    <scope>NUCLEOTIDE SEQUENCE [LARGE SCALE GENOMIC DNA]</scope>
    <source>
        <tissue evidence="1">Whole body</tissue>
    </source>
</reference>
<organism evidence="1 2">
    <name type="scientific">Temnothorax longispinosus</name>
    <dbReference type="NCBI Taxonomy" id="300112"/>
    <lineage>
        <taxon>Eukaryota</taxon>
        <taxon>Metazoa</taxon>
        <taxon>Ecdysozoa</taxon>
        <taxon>Arthropoda</taxon>
        <taxon>Hexapoda</taxon>
        <taxon>Insecta</taxon>
        <taxon>Pterygota</taxon>
        <taxon>Neoptera</taxon>
        <taxon>Endopterygota</taxon>
        <taxon>Hymenoptera</taxon>
        <taxon>Apocrita</taxon>
        <taxon>Aculeata</taxon>
        <taxon>Formicoidea</taxon>
        <taxon>Formicidae</taxon>
        <taxon>Myrmicinae</taxon>
        <taxon>Temnothorax</taxon>
    </lineage>
</organism>
<sequence>MAKRGLLAKPGGPRARSLTQCESAVAAPSGSLSLTSTTFAVVAACAAPAVTTTIVPLPPIATAAAAATAAVVAAVATRPNPDPARGRYRGLATPGSRPPQLLMPHHPREHPLPALRAVRGHDGASAVRGSRGKRVDRRIDSVMNARTVALMGGTMLAPRARARRADDEMGLRDAETPRLITATFATDRHGNADVLRRAPSRAESSVAARTGGRGY</sequence>
<name>A0A4S2KDU3_9HYME</name>
<proteinExistence type="predicted"/>
<evidence type="ECO:0000313" key="1">
    <source>
        <dbReference type="EMBL" id="TGZ47512.1"/>
    </source>
</evidence>